<protein>
    <recommendedName>
        <fullName evidence="3">Zn(2)-C6 fungal-type domain-containing protein</fullName>
    </recommendedName>
</protein>
<keyword evidence="5" id="KW-1185">Reference proteome</keyword>
<feature type="compositionally biased region" description="Basic and acidic residues" evidence="2">
    <location>
        <begin position="27"/>
        <end position="40"/>
    </location>
</feature>
<evidence type="ECO:0000256" key="2">
    <source>
        <dbReference type="SAM" id="MobiDB-lite"/>
    </source>
</evidence>
<organism evidence="4 5">
    <name type="scientific">Bimuria novae-zelandiae CBS 107.79</name>
    <dbReference type="NCBI Taxonomy" id="1447943"/>
    <lineage>
        <taxon>Eukaryota</taxon>
        <taxon>Fungi</taxon>
        <taxon>Dikarya</taxon>
        <taxon>Ascomycota</taxon>
        <taxon>Pezizomycotina</taxon>
        <taxon>Dothideomycetes</taxon>
        <taxon>Pleosporomycetidae</taxon>
        <taxon>Pleosporales</taxon>
        <taxon>Massarineae</taxon>
        <taxon>Didymosphaeriaceae</taxon>
        <taxon>Bimuria</taxon>
    </lineage>
</organism>
<dbReference type="EMBL" id="ML976657">
    <property type="protein sequence ID" value="KAF1979584.1"/>
    <property type="molecule type" value="Genomic_DNA"/>
</dbReference>
<evidence type="ECO:0000256" key="1">
    <source>
        <dbReference type="ARBA" id="ARBA00023242"/>
    </source>
</evidence>
<feature type="region of interest" description="Disordered" evidence="2">
    <location>
        <begin position="1"/>
        <end position="45"/>
    </location>
</feature>
<dbReference type="CDD" id="cd00067">
    <property type="entry name" value="GAL4"/>
    <property type="match status" value="1"/>
</dbReference>
<dbReference type="Proteomes" id="UP000800036">
    <property type="component" value="Unassembled WGS sequence"/>
</dbReference>
<dbReference type="Pfam" id="PF11951">
    <property type="entry name" value="Fungal_trans_2"/>
    <property type="match status" value="1"/>
</dbReference>
<dbReference type="PROSITE" id="PS50048">
    <property type="entry name" value="ZN2_CY6_FUNGAL_2"/>
    <property type="match status" value="1"/>
</dbReference>
<dbReference type="PROSITE" id="PS00463">
    <property type="entry name" value="ZN2_CY6_FUNGAL_1"/>
    <property type="match status" value="1"/>
</dbReference>
<proteinExistence type="predicted"/>
<dbReference type="PANTHER" id="PTHR47657">
    <property type="entry name" value="STEROL REGULATORY ELEMENT-BINDING PROTEIN ECM22"/>
    <property type="match status" value="1"/>
</dbReference>
<dbReference type="InterPro" id="IPR001138">
    <property type="entry name" value="Zn2Cys6_DnaBD"/>
</dbReference>
<evidence type="ECO:0000259" key="3">
    <source>
        <dbReference type="PROSITE" id="PS50048"/>
    </source>
</evidence>
<dbReference type="GO" id="GO:0000981">
    <property type="term" value="F:DNA-binding transcription factor activity, RNA polymerase II-specific"/>
    <property type="evidence" value="ECO:0007669"/>
    <property type="project" value="InterPro"/>
</dbReference>
<evidence type="ECO:0000313" key="5">
    <source>
        <dbReference type="Proteomes" id="UP000800036"/>
    </source>
</evidence>
<name>A0A6A5VQI1_9PLEO</name>
<keyword evidence="1" id="KW-0539">Nucleus</keyword>
<feature type="region of interest" description="Disordered" evidence="2">
    <location>
        <begin position="87"/>
        <end position="110"/>
    </location>
</feature>
<sequence length="412" mass="47047">MASEIPTPSDHTESPIGSTGNPDQPTAEERAAKNAEEKEKAIKRRAHRKSRFGCKNCKVRRIKCDERKPECTNCRTRQVRCDYLPTVTSSTSSQTTATASPAETSVPSSPFPALNANDIELMYHWTTTTANTLSSQTPGVIFWRTQVTEIALQHHHVLHLILAITAHHLARFRLERHDQFLGLANHHYATALPTVTAELSQLNPDNCDAVLISVELIAFIKWAKGPQPGEYLAFGEKGQSDFLVMFRGIRTTIETLGYENFTKSHAPNIRKRMKPLPNVAGTLDYEKPLAELCDYIQYSSSPETLECNTRSYDVLLEMYKNRYGGVDGEYHVSFGWIYRMKEEFLAALQRHDSVPLVIYAHFAVLMNDMERFWYMQGWTTHVLAGIWEILRDEDRVHMRWPINVVGWIPPHY</sequence>
<feature type="domain" description="Zn(2)-C6 fungal-type" evidence="3">
    <location>
        <begin position="53"/>
        <end position="83"/>
    </location>
</feature>
<accession>A0A6A5VQI1</accession>
<dbReference type="OrthoDB" id="416217at2759"/>
<feature type="compositionally biased region" description="Low complexity" evidence="2">
    <location>
        <begin position="87"/>
        <end position="108"/>
    </location>
</feature>
<feature type="compositionally biased region" description="Polar residues" evidence="2">
    <location>
        <begin position="15"/>
        <end position="24"/>
    </location>
</feature>
<dbReference type="InterPro" id="IPR052400">
    <property type="entry name" value="Zn2-C6_fungal_TF"/>
</dbReference>
<dbReference type="SMART" id="SM00066">
    <property type="entry name" value="GAL4"/>
    <property type="match status" value="1"/>
</dbReference>
<dbReference type="Pfam" id="PF00172">
    <property type="entry name" value="Zn_clus"/>
    <property type="match status" value="1"/>
</dbReference>
<dbReference type="InterPro" id="IPR036864">
    <property type="entry name" value="Zn2-C6_fun-type_DNA-bd_sf"/>
</dbReference>
<gene>
    <name evidence="4" type="ORF">BU23DRAFT_586213</name>
</gene>
<dbReference type="PANTHER" id="PTHR47657:SF13">
    <property type="entry name" value="ZN(2)-C6 FUNGAL-TYPE DOMAIN-CONTAINING PROTEIN-RELATED"/>
    <property type="match status" value="1"/>
</dbReference>
<dbReference type="AlphaFoldDB" id="A0A6A5VQI1"/>
<dbReference type="SUPFAM" id="SSF57701">
    <property type="entry name" value="Zn2/Cys6 DNA-binding domain"/>
    <property type="match status" value="1"/>
</dbReference>
<dbReference type="Gene3D" id="4.10.240.10">
    <property type="entry name" value="Zn(2)-C6 fungal-type DNA-binding domain"/>
    <property type="match status" value="1"/>
</dbReference>
<dbReference type="GO" id="GO:0008270">
    <property type="term" value="F:zinc ion binding"/>
    <property type="evidence" value="ECO:0007669"/>
    <property type="project" value="InterPro"/>
</dbReference>
<dbReference type="InterPro" id="IPR021858">
    <property type="entry name" value="Fun_TF"/>
</dbReference>
<evidence type="ECO:0000313" key="4">
    <source>
        <dbReference type="EMBL" id="KAF1979584.1"/>
    </source>
</evidence>
<reference evidence="4" key="1">
    <citation type="journal article" date="2020" name="Stud. Mycol.">
        <title>101 Dothideomycetes genomes: a test case for predicting lifestyles and emergence of pathogens.</title>
        <authorList>
            <person name="Haridas S."/>
            <person name="Albert R."/>
            <person name="Binder M."/>
            <person name="Bloem J."/>
            <person name="Labutti K."/>
            <person name="Salamov A."/>
            <person name="Andreopoulos B."/>
            <person name="Baker S."/>
            <person name="Barry K."/>
            <person name="Bills G."/>
            <person name="Bluhm B."/>
            <person name="Cannon C."/>
            <person name="Castanera R."/>
            <person name="Culley D."/>
            <person name="Daum C."/>
            <person name="Ezra D."/>
            <person name="Gonzalez J."/>
            <person name="Henrissat B."/>
            <person name="Kuo A."/>
            <person name="Liang C."/>
            <person name="Lipzen A."/>
            <person name="Lutzoni F."/>
            <person name="Magnuson J."/>
            <person name="Mondo S."/>
            <person name="Nolan M."/>
            <person name="Ohm R."/>
            <person name="Pangilinan J."/>
            <person name="Park H.-J."/>
            <person name="Ramirez L."/>
            <person name="Alfaro M."/>
            <person name="Sun H."/>
            <person name="Tritt A."/>
            <person name="Yoshinaga Y."/>
            <person name="Zwiers L.-H."/>
            <person name="Turgeon B."/>
            <person name="Goodwin S."/>
            <person name="Spatafora J."/>
            <person name="Crous P."/>
            <person name="Grigoriev I."/>
        </authorList>
    </citation>
    <scope>NUCLEOTIDE SEQUENCE</scope>
    <source>
        <strain evidence="4">CBS 107.79</strain>
    </source>
</reference>